<name>A0A6B0YQ60_9CHLR</name>
<organism evidence="3">
    <name type="scientific">Caldilineaceae bacterium SB0664_bin_27</name>
    <dbReference type="NCBI Taxonomy" id="2605260"/>
    <lineage>
        <taxon>Bacteria</taxon>
        <taxon>Bacillati</taxon>
        <taxon>Chloroflexota</taxon>
        <taxon>Caldilineae</taxon>
        <taxon>Caldilineales</taxon>
        <taxon>Caldilineaceae</taxon>
    </lineage>
</organism>
<dbReference type="CDD" id="cd09873">
    <property type="entry name" value="PIN_Pae0151-like"/>
    <property type="match status" value="1"/>
</dbReference>
<comment type="caution">
    <text evidence="3">The sequence shown here is derived from an EMBL/GenBank/DDBJ whole genome shotgun (WGS) entry which is preliminary data.</text>
</comment>
<dbReference type="InterPro" id="IPR029060">
    <property type="entry name" value="PIN-like_dom_sf"/>
</dbReference>
<dbReference type="PANTHER" id="PTHR35901">
    <property type="entry name" value="RIBONUCLEASE VAPC3"/>
    <property type="match status" value="1"/>
</dbReference>
<dbReference type="Pfam" id="PF10130">
    <property type="entry name" value="PIN_2"/>
    <property type="match status" value="1"/>
</dbReference>
<evidence type="ECO:0000259" key="2">
    <source>
        <dbReference type="Pfam" id="PF10130"/>
    </source>
</evidence>
<dbReference type="PANTHER" id="PTHR35901:SF1">
    <property type="entry name" value="EXONUCLEASE VAPC9"/>
    <property type="match status" value="1"/>
</dbReference>
<evidence type="ECO:0000313" key="3">
    <source>
        <dbReference type="EMBL" id="MXY92301.1"/>
    </source>
</evidence>
<dbReference type="InterPro" id="IPR044153">
    <property type="entry name" value="PIN_Pae0151-like"/>
</dbReference>
<gene>
    <name evidence="3" type="ORF">F4Y42_02510</name>
</gene>
<dbReference type="InterPro" id="IPR051619">
    <property type="entry name" value="TypeII_TA_RNase_PINc/VapC"/>
</dbReference>
<dbReference type="EMBL" id="VXRG01000027">
    <property type="protein sequence ID" value="MXY92301.1"/>
    <property type="molecule type" value="Genomic_DNA"/>
</dbReference>
<keyword evidence="1" id="KW-0460">Magnesium</keyword>
<protein>
    <submittedName>
        <fullName evidence="3">Type II toxin-antitoxin system VapC family toxin</fullName>
    </submittedName>
</protein>
<feature type="domain" description="PIN" evidence="2">
    <location>
        <begin position="8"/>
        <end position="129"/>
    </location>
</feature>
<dbReference type="AlphaFoldDB" id="A0A6B0YQ60"/>
<dbReference type="Gene3D" id="3.40.50.1010">
    <property type="entry name" value="5'-nuclease"/>
    <property type="match status" value="1"/>
</dbReference>
<proteinExistence type="predicted"/>
<dbReference type="SUPFAM" id="SSF88723">
    <property type="entry name" value="PIN domain-like"/>
    <property type="match status" value="1"/>
</dbReference>
<dbReference type="InterPro" id="IPR002716">
    <property type="entry name" value="PIN_dom"/>
</dbReference>
<sequence>MRVSGFAVVDASLVFKWLVREEYTDKALGILRMWHEEEITPVAPHLLPFEVSNALHKRVTRGELSVEAAVDLIGNLLTSQIELHQPWNLHGKALEMASRFGQGAVYDAHYLALAENLGCELWTADEKFHRSVGQDLGHVHWIGEFDGSE</sequence>
<evidence type="ECO:0000256" key="1">
    <source>
        <dbReference type="ARBA" id="ARBA00022842"/>
    </source>
</evidence>
<reference evidence="3" key="1">
    <citation type="submission" date="2019-09" db="EMBL/GenBank/DDBJ databases">
        <title>Characterisation of the sponge microbiome using genome-centric metagenomics.</title>
        <authorList>
            <person name="Engelberts J.P."/>
            <person name="Robbins S.J."/>
            <person name="De Goeij J.M."/>
            <person name="Aranda M."/>
            <person name="Bell S.C."/>
            <person name="Webster N.S."/>
        </authorList>
    </citation>
    <scope>NUCLEOTIDE SEQUENCE</scope>
    <source>
        <strain evidence="3">SB0664_bin_27</strain>
    </source>
</reference>
<accession>A0A6B0YQ60</accession>